<dbReference type="InterPro" id="IPR001647">
    <property type="entry name" value="HTH_TetR"/>
</dbReference>
<feature type="region of interest" description="Disordered" evidence="3">
    <location>
        <begin position="1"/>
        <end position="38"/>
    </location>
</feature>
<protein>
    <submittedName>
        <fullName evidence="5">TetR/AcrR family transcriptional regulator</fullName>
    </submittedName>
</protein>
<sequence>MPHNIAMTMPLPATDQPDSAAQSAATDHSCCGKPAGRPRAADMEARMESLMGTAGCLFLQHGYSKVSLEAIAREAHVAVRTIYVKFGGKAGLFNAIITRHRERYFSTMANMDTDMRPIEQILGDFGLRISELISKPEAIRLHRMVLAEAGSNPELATTFYQVGPGLTRETLGRFFGRPDIAPLFRPGLPHEQLTVHLLNCIMGDQLSRLLFPPETAPTEAEMRAKVALGLDLFFRSALADPARLSQG</sequence>
<evidence type="ECO:0000256" key="3">
    <source>
        <dbReference type="SAM" id="MobiDB-lite"/>
    </source>
</evidence>
<dbReference type="SUPFAM" id="SSF46689">
    <property type="entry name" value="Homeodomain-like"/>
    <property type="match status" value="1"/>
</dbReference>
<keyword evidence="6" id="KW-1185">Reference proteome</keyword>
<dbReference type="InterPro" id="IPR050109">
    <property type="entry name" value="HTH-type_TetR-like_transc_reg"/>
</dbReference>
<dbReference type="PANTHER" id="PTHR30055">
    <property type="entry name" value="HTH-TYPE TRANSCRIPTIONAL REGULATOR RUTR"/>
    <property type="match status" value="1"/>
</dbReference>
<evidence type="ECO:0000256" key="2">
    <source>
        <dbReference type="PROSITE-ProRule" id="PRU00335"/>
    </source>
</evidence>
<feature type="compositionally biased region" description="Polar residues" evidence="3">
    <location>
        <begin position="16"/>
        <end position="26"/>
    </location>
</feature>
<feature type="domain" description="HTH tetR-type" evidence="4">
    <location>
        <begin position="44"/>
        <end position="104"/>
    </location>
</feature>
<dbReference type="EMBL" id="JAQQXR010000005">
    <property type="protein sequence ID" value="MDC8759013.1"/>
    <property type="molecule type" value="Genomic_DNA"/>
</dbReference>
<dbReference type="Pfam" id="PF14246">
    <property type="entry name" value="TetR_C_7"/>
    <property type="match status" value="1"/>
</dbReference>
<accession>A0ABT5K3M6</accession>
<reference evidence="5 6" key="1">
    <citation type="submission" date="2022-10" db="EMBL/GenBank/DDBJ databases">
        <title>Janthinobacterium sp. hw3 Genome sequencing.</title>
        <authorList>
            <person name="Park S."/>
        </authorList>
    </citation>
    <scope>NUCLEOTIDE SEQUENCE [LARGE SCALE GENOMIC DNA]</scope>
    <source>
        <strain evidence="6">hw3</strain>
    </source>
</reference>
<dbReference type="InterPro" id="IPR009057">
    <property type="entry name" value="Homeodomain-like_sf"/>
</dbReference>
<dbReference type="PROSITE" id="PS50977">
    <property type="entry name" value="HTH_TETR_2"/>
    <property type="match status" value="1"/>
</dbReference>
<proteinExistence type="predicted"/>
<dbReference type="Proteomes" id="UP001221208">
    <property type="component" value="Unassembled WGS sequence"/>
</dbReference>
<feature type="DNA-binding region" description="H-T-H motif" evidence="2">
    <location>
        <begin position="67"/>
        <end position="86"/>
    </location>
</feature>
<evidence type="ECO:0000259" key="4">
    <source>
        <dbReference type="PROSITE" id="PS50977"/>
    </source>
</evidence>
<evidence type="ECO:0000313" key="5">
    <source>
        <dbReference type="EMBL" id="MDC8759013.1"/>
    </source>
</evidence>
<dbReference type="InterPro" id="IPR039536">
    <property type="entry name" value="TetR_C_Proteobacteria"/>
</dbReference>
<keyword evidence="1 2" id="KW-0238">DNA-binding</keyword>
<dbReference type="Gene3D" id="1.10.357.10">
    <property type="entry name" value="Tetracycline Repressor, domain 2"/>
    <property type="match status" value="1"/>
</dbReference>
<dbReference type="RefSeq" id="WP_273671933.1">
    <property type="nucleotide sequence ID" value="NZ_JAQQXR010000005.1"/>
</dbReference>
<dbReference type="PANTHER" id="PTHR30055:SF146">
    <property type="entry name" value="HTH-TYPE TRANSCRIPTIONAL DUAL REGULATOR CECR"/>
    <property type="match status" value="1"/>
</dbReference>
<organism evidence="5 6">
    <name type="scientific">Janthinobacterium fluminis</name>
    <dbReference type="NCBI Taxonomy" id="2987524"/>
    <lineage>
        <taxon>Bacteria</taxon>
        <taxon>Pseudomonadati</taxon>
        <taxon>Pseudomonadota</taxon>
        <taxon>Betaproteobacteria</taxon>
        <taxon>Burkholderiales</taxon>
        <taxon>Oxalobacteraceae</taxon>
        <taxon>Janthinobacterium</taxon>
    </lineage>
</organism>
<dbReference type="Pfam" id="PF00440">
    <property type="entry name" value="TetR_N"/>
    <property type="match status" value="1"/>
</dbReference>
<gene>
    <name evidence="5" type="ORF">OIK44_15640</name>
</gene>
<evidence type="ECO:0000256" key="1">
    <source>
        <dbReference type="ARBA" id="ARBA00023125"/>
    </source>
</evidence>
<evidence type="ECO:0000313" key="6">
    <source>
        <dbReference type="Proteomes" id="UP001221208"/>
    </source>
</evidence>
<name>A0ABT5K3M6_9BURK</name>
<comment type="caution">
    <text evidence="5">The sequence shown here is derived from an EMBL/GenBank/DDBJ whole genome shotgun (WGS) entry which is preliminary data.</text>
</comment>